<comment type="caution">
    <text evidence="3">The sequence shown here is derived from an EMBL/GenBank/DDBJ whole genome shotgun (WGS) entry which is preliminary data.</text>
</comment>
<dbReference type="SUPFAM" id="SSF56954">
    <property type="entry name" value="Outer membrane efflux proteins (OEP)"/>
    <property type="match status" value="1"/>
</dbReference>
<sequence>MMPGVSADAQPVWPWLGAVVGLLLGSLTAPAYAEELTIADALRLAMQQNPTLQAQQATVDAAAGERRQARVFPHNPRLEIDGVAGAERETTRQSTRTLTVKLSQEIPLGGKWHQRTAVANAGVERAQWEAHNAARELLREVQETFYRLVFLDEKQRLVEQASTLAQQGVRLAEERYRAGESAQLDVNLARVEVQQAQRQRLEVLSQLTQARATLNRFLARPPATPLTVRGTLDAPLPTMDATTLQQQALQQRPDVRSRQAAQDAARSEIALAQAQRVPDVEIGLVFEREDSGGTTRQTVGGESGHPLAALEQEHRGDCRGPGAPPGDSPGTHRPGAGYQC</sequence>
<proteinExistence type="inferred from homology"/>
<dbReference type="EMBL" id="VGLS01000623">
    <property type="protein sequence ID" value="MBM3225591.1"/>
    <property type="molecule type" value="Genomic_DNA"/>
</dbReference>
<dbReference type="Pfam" id="PF02321">
    <property type="entry name" value="OEP"/>
    <property type="match status" value="2"/>
</dbReference>
<dbReference type="Gene3D" id="1.20.1600.10">
    <property type="entry name" value="Outer membrane efflux proteins (OEP)"/>
    <property type="match status" value="1"/>
</dbReference>
<dbReference type="PANTHER" id="PTHR30203">
    <property type="entry name" value="OUTER MEMBRANE CATION EFFLUX PROTEIN"/>
    <property type="match status" value="1"/>
</dbReference>
<feature type="region of interest" description="Disordered" evidence="2">
    <location>
        <begin position="312"/>
        <end position="340"/>
    </location>
</feature>
<reference evidence="3" key="1">
    <citation type="submission" date="2019-03" db="EMBL/GenBank/DDBJ databases">
        <title>Lake Tanganyika Metagenome-Assembled Genomes (MAGs).</title>
        <authorList>
            <person name="Tran P."/>
        </authorList>
    </citation>
    <scope>NUCLEOTIDE SEQUENCE</scope>
    <source>
        <strain evidence="3">K_DeepCast_65m_m2_066</strain>
    </source>
</reference>
<name>A0A937W2D0_UNCTE</name>
<protein>
    <submittedName>
        <fullName evidence="3">TolC family protein</fullName>
    </submittedName>
</protein>
<dbReference type="Proteomes" id="UP000712673">
    <property type="component" value="Unassembled WGS sequence"/>
</dbReference>
<dbReference type="InterPro" id="IPR010131">
    <property type="entry name" value="MdtP/NodT-like"/>
</dbReference>
<accession>A0A937W2D0</accession>
<evidence type="ECO:0000313" key="3">
    <source>
        <dbReference type="EMBL" id="MBM3225591.1"/>
    </source>
</evidence>
<dbReference type="InterPro" id="IPR003423">
    <property type="entry name" value="OMP_efflux"/>
</dbReference>
<comment type="similarity">
    <text evidence="1">Belongs to the outer membrane factor (OMF) (TC 1.B.17) family.</text>
</comment>
<dbReference type="GO" id="GO:0015562">
    <property type="term" value="F:efflux transmembrane transporter activity"/>
    <property type="evidence" value="ECO:0007669"/>
    <property type="project" value="InterPro"/>
</dbReference>
<evidence type="ECO:0000256" key="2">
    <source>
        <dbReference type="SAM" id="MobiDB-lite"/>
    </source>
</evidence>
<evidence type="ECO:0000256" key="1">
    <source>
        <dbReference type="ARBA" id="ARBA00007613"/>
    </source>
</evidence>
<organism evidence="3 4">
    <name type="scientific">Tectimicrobiota bacterium</name>
    <dbReference type="NCBI Taxonomy" id="2528274"/>
    <lineage>
        <taxon>Bacteria</taxon>
        <taxon>Pseudomonadati</taxon>
        <taxon>Nitrospinota/Tectimicrobiota group</taxon>
        <taxon>Candidatus Tectimicrobiota</taxon>
    </lineage>
</organism>
<evidence type="ECO:0000313" key="4">
    <source>
        <dbReference type="Proteomes" id="UP000712673"/>
    </source>
</evidence>
<gene>
    <name evidence="3" type="ORF">FJZ47_17580</name>
</gene>
<dbReference type="AlphaFoldDB" id="A0A937W2D0"/>
<dbReference type="PANTHER" id="PTHR30203:SF24">
    <property type="entry name" value="BLR4935 PROTEIN"/>
    <property type="match status" value="1"/>
</dbReference>